<feature type="non-terminal residue" evidence="2">
    <location>
        <position position="66"/>
    </location>
</feature>
<dbReference type="Proteomes" id="UP000594638">
    <property type="component" value="Unassembled WGS sequence"/>
</dbReference>
<feature type="non-terminal residue" evidence="2">
    <location>
        <position position="1"/>
    </location>
</feature>
<organism evidence="2 3">
    <name type="scientific">Olea europaea subsp. europaea</name>
    <dbReference type="NCBI Taxonomy" id="158383"/>
    <lineage>
        <taxon>Eukaryota</taxon>
        <taxon>Viridiplantae</taxon>
        <taxon>Streptophyta</taxon>
        <taxon>Embryophyta</taxon>
        <taxon>Tracheophyta</taxon>
        <taxon>Spermatophyta</taxon>
        <taxon>Magnoliopsida</taxon>
        <taxon>eudicotyledons</taxon>
        <taxon>Gunneridae</taxon>
        <taxon>Pentapetalae</taxon>
        <taxon>asterids</taxon>
        <taxon>lamiids</taxon>
        <taxon>Lamiales</taxon>
        <taxon>Oleaceae</taxon>
        <taxon>Oleeae</taxon>
        <taxon>Olea</taxon>
    </lineage>
</organism>
<keyword evidence="3" id="KW-1185">Reference proteome</keyword>
<sequence length="66" mass="7389">HFSDLMAGVSLGILSLSNIVNLALIGSAFYIPYRMMELKRLADQSGSKSSAKKNYTNYVKKWANFQ</sequence>
<dbReference type="EMBL" id="CACTIH010000826">
    <property type="protein sequence ID" value="CAA2962244.1"/>
    <property type="molecule type" value="Genomic_DNA"/>
</dbReference>
<proteinExistence type="predicted"/>
<evidence type="ECO:0000313" key="2">
    <source>
        <dbReference type="EMBL" id="CAA2962244.1"/>
    </source>
</evidence>
<name>A0A8S0Q3P0_OLEEU</name>
<keyword evidence="1" id="KW-1133">Transmembrane helix</keyword>
<comment type="caution">
    <text evidence="2">The sequence shown here is derived from an EMBL/GenBank/DDBJ whole genome shotgun (WGS) entry which is preliminary data.</text>
</comment>
<keyword evidence="1" id="KW-0472">Membrane</keyword>
<dbReference type="AlphaFoldDB" id="A0A8S0Q3P0"/>
<evidence type="ECO:0000256" key="1">
    <source>
        <dbReference type="SAM" id="Phobius"/>
    </source>
</evidence>
<accession>A0A8S0Q3P0</accession>
<protein>
    <submittedName>
        <fullName evidence="2">Uncharacterized protein</fullName>
    </submittedName>
</protein>
<keyword evidence="1" id="KW-0812">Transmembrane</keyword>
<evidence type="ECO:0000313" key="3">
    <source>
        <dbReference type="Proteomes" id="UP000594638"/>
    </source>
</evidence>
<reference evidence="2 3" key="1">
    <citation type="submission" date="2019-12" db="EMBL/GenBank/DDBJ databases">
        <authorList>
            <person name="Alioto T."/>
            <person name="Alioto T."/>
            <person name="Gomez Garrido J."/>
        </authorList>
    </citation>
    <scope>NUCLEOTIDE SEQUENCE [LARGE SCALE GENOMIC DNA]</scope>
</reference>
<feature type="transmembrane region" description="Helical" evidence="1">
    <location>
        <begin position="6"/>
        <end position="31"/>
    </location>
</feature>
<dbReference type="Gramene" id="OE9A038239T1">
    <property type="protein sequence ID" value="OE9A038239C1"/>
    <property type="gene ID" value="OE9A038239"/>
</dbReference>
<gene>
    <name evidence="2" type="ORF">OLEA9_A038239</name>
</gene>